<organism evidence="2">
    <name type="scientific">Octactis speculum</name>
    <dbReference type="NCBI Taxonomy" id="3111310"/>
    <lineage>
        <taxon>Eukaryota</taxon>
        <taxon>Sar</taxon>
        <taxon>Stramenopiles</taxon>
        <taxon>Ochrophyta</taxon>
        <taxon>Dictyochophyceae</taxon>
        <taxon>Dictyochales</taxon>
        <taxon>Dictyochaceae</taxon>
        <taxon>Octactis</taxon>
    </lineage>
</organism>
<evidence type="ECO:0000256" key="1">
    <source>
        <dbReference type="SAM" id="MobiDB-lite"/>
    </source>
</evidence>
<feature type="region of interest" description="Disordered" evidence="1">
    <location>
        <begin position="142"/>
        <end position="175"/>
    </location>
</feature>
<evidence type="ECO:0000313" key="2">
    <source>
        <dbReference type="EMBL" id="CAD9467114.1"/>
    </source>
</evidence>
<dbReference type="AlphaFoldDB" id="A0A7S2GQB0"/>
<reference evidence="2" key="1">
    <citation type="submission" date="2021-01" db="EMBL/GenBank/DDBJ databases">
        <authorList>
            <person name="Corre E."/>
            <person name="Pelletier E."/>
            <person name="Niang G."/>
            <person name="Scheremetjew M."/>
            <person name="Finn R."/>
            <person name="Kale V."/>
            <person name="Holt S."/>
            <person name="Cochrane G."/>
            <person name="Meng A."/>
            <person name="Brown T."/>
            <person name="Cohen L."/>
        </authorList>
    </citation>
    <scope>NUCLEOTIDE SEQUENCE</scope>
    <source>
        <strain evidence="2">CCMP1381</strain>
    </source>
</reference>
<name>A0A7S2GQB0_9STRA</name>
<feature type="compositionally biased region" description="Basic and acidic residues" evidence="1">
    <location>
        <begin position="1"/>
        <end position="10"/>
    </location>
</feature>
<dbReference type="EMBL" id="HBGS01050819">
    <property type="protein sequence ID" value="CAD9467114.1"/>
    <property type="molecule type" value="Transcribed_RNA"/>
</dbReference>
<feature type="compositionally biased region" description="Polar residues" evidence="1">
    <location>
        <begin position="16"/>
        <end position="31"/>
    </location>
</feature>
<feature type="region of interest" description="Disordered" evidence="1">
    <location>
        <begin position="1"/>
        <end position="33"/>
    </location>
</feature>
<sequence length="175" mass="19121">MKSSHKESARSRITKFLNTPISFKTEGQSPETVLREGGEQIELGTGAARRLSMGEKGRLSIDRLSIRHKIKRNKEFLISGVGLAAESLLEMANPVSAAQSPSKVRRELMSQSGSSYCALGSAASPSRMAAASLVELRTQLLPEESPSKLRRTQMLTRSTRNSPRERSCRESSATS</sequence>
<gene>
    <name evidence="2" type="ORF">DSPE1174_LOCUS26372</name>
</gene>
<proteinExistence type="predicted"/>
<accession>A0A7S2GQB0</accession>
<protein>
    <submittedName>
        <fullName evidence="2">Uncharacterized protein</fullName>
    </submittedName>
</protein>